<evidence type="ECO:0000256" key="12">
    <source>
        <dbReference type="ARBA" id="ARBA00023136"/>
    </source>
</evidence>
<dbReference type="Gene3D" id="3.30.565.10">
    <property type="entry name" value="Histidine kinase-like ATPase, C-terminal domain"/>
    <property type="match status" value="1"/>
</dbReference>
<reference evidence="17" key="1">
    <citation type="journal article" date="2015" name="Nature">
        <title>Complex archaea that bridge the gap between prokaryotes and eukaryotes.</title>
        <authorList>
            <person name="Spang A."/>
            <person name="Saw J.H."/>
            <person name="Jorgensen S.L."/>
            <person name="Zaremba-Niedzwiedzka K."/>
            <person name="Martijn J."/>
            <person name="Lind A.E."/>
            <person name="van Eijk R."/>
            <person name="Schleper C."/>
            <person name="Guy L."/>
            <person name="Ettema T.J."/>
        </authorList>
    </citation>
    <scope>NUCLEOTIDE SEQUENCE</scope>
</reference>
<dbReference type="CDD" id="cd16922">
    <property type="entry name" value="HATPase_EvgS-ArcB-TorS-like"/>
    <property type="match status" value="1"/>
</dbReference>
<dbReference type="PROSITE" id="PS50110">
    <property type="entry name" value="RESPONSE_REGULATORY"/>
    <property type="match status" value="2"/>
</dbReference>
<dbReference type="Gene3D" id="3.40.50.2300">
    <property type="match status" value="2"/>
</dbReference>
<keyword evidence="8" id="KW-0418">Kinase</keyword>
<dbReference type="FunFam" id="3.30.565.10:FF:000010">
    <property type="entry name" value="Sensor histidine kinase RcsC"/>
    <property type="match status" value="1"/>
</dbReference>
<dbReference type="Pfam" id="PF00072">
    <property type="entry name" value="Response_reg"/>
    <property type="match status" value="2"/>
</dbReference>
<sequence length="770" mass="86632">MSDKVEDISKGLTLRYRVALALIATLVTASYVSLKVTIAEQENTAAIVNVSGRQRMLSQRIALFSQALMSAQLPEERQRHRERLTAAVDLMELSHNGLTKGLQELGLPDIMSDVVRGQYFEPPHNVDLNVRNYLKNARTLIKLAGPAYSQSHPVLAEILEVGPGSLLISLDRLVKQYQTEGEAAVARISKIEMMVWLIALSLLVMEVFLIFRPMVRHVAQHEGALRRAKEEAEHANRAKSQFLANMSHEIRTPMNAIIGFTDFLMDTDLDETQAEYSRTIKNSGDALLSVIDDILDFSKIESGELDFEEIDFDPEILAYDVCEVIRPRIGSKPIEIICHIGDELPAYVKGDPGRFRQVFTNLMGNASKFTEAGEIELSLDVETANTGSVKLHARVKDTGIGLPKDKLETIFKPFQQADGSTTRKYGGTGLGLSICKQISNLMDGDVWAESEVGKGNLFHFTAWFEKVEKKETKRFIPLSLSGKKALIVDDNQRNLDILTHNLRSIGMDVVALKNGEEVIPTFQDAKKTGPPFDLCIIDIQMPVMSGYDVAREIRNWEAQRQKSEDSKRRIPLIALSSLMQRDAKECKEAGFDAFLSKPVHREKLYQMLERMVAGRECEAISDKAVREKIITQYTIREEMKHSVRILLAEDNPVNQKLATMMLSKAGYQVEVANNGREAVDKYIATHADFDLIFMDVQMPEMDGFEATVSIRKKEKQTGFHIPIIAMTAHAMKGDRERCIEAGMDDYIAKPFKAEELTEKIDRVISRMKKH</sequence>
<evidence type="ECO:0000256" key="5">
    <source>
        <dbReference type="ARBA" id="ARBA00022679"/>
    </source>
</evidence>
<keyword evidence="7" id="KW-0547">Nucleotide-binding</keyword>
<dbReference type="SUPFAM" id="SSF47384">
    <property type="entry name" value="Homodimeric domain of signal transducing histidine kinase"/>
    <property type="match status" value="1"/>
</dbReference>
<dbReference type="InterPro" id="IPR004358">
    <property type="entry name" value="Sig_transdc_His_kin-like_C"/>
</dbReference>
<dbReference type="EMBL" id="LAZR01005829">
    <property type="protein sequence ID" value="KKM96826.1"/>
    <property type="molecule type" value="Genomic_DNA"/>
</dbReference>
<feature type="coiled-coil region" evidence="13">
    <location>
        <begin position="218"/>
        <end position="245"/>
    </location>
</feature>
<keyword evidence="5" id="KW-0808">Transferase</keyword>
<comment type="subcellular location">
    <subcellularLocation>
        <location evidence="2">Membrane</location>
        <topology evidence="2">Multi-pass membrane protein</topology>
    </subcellularLocation>
</comment>
<evidence type="ECO:0000256" key="7">
    <source>
        <dbReference type="ARBA" id="ARBA00022741"/>
    </source>
</evidence>
<feature type="transmembrane region" description="Helical" evidence="14">
    <location>
        <begin position="14"/>
        <end position="34"/>
    </location>
</feature>
<dbReference type="Pfam" id="PF13675">
    <property type="entry name" value="PilJ"/>
    <property type="match status" value="1"/>
</dbReference>
<evidence type="ECO:0000256" key="11">
    <source>
        <dbReference type="ARBA" id="ARBA00023012"/>
    </source>
</evidence>
<keyword evidence="6 14" id="KW-0812">Transmembrane</keyword>
<accession>A0A0F9MBZ5</accession>
<evidence type="ECO:0000256" key="10">
    <source>
        <dbReference type="ARBA" id="ARBA00022989"/>
    </source>
</evidence>
<feature type="domain" description="Response regulatory" evidence="16">
    <location>
        <begin position="484"/>
        <end position="612"/>
    </location>
</feature>
<dbReference type="SMART" id="SM00387">
    <property type="entry name" value="HATPase_c"/>
    <property type="match status" value="1"/>
</dbReference>
<dbReference type="InterPro" id="IPR003661">
    <property type="entry name" value="HisK_dim/P_dom"/>
</dbReference>
<feature type="domain" description="Histidine kinase" evidence="15">
    <location>
        <begin position="245"/>
        <end position="466"/>
    </location>
</feature>
<dbReference type="PROSITE" id="PS50109">
    <property type="entry name" value="HIS_KIN"/>
    <property type="match status" value="1"/>
</dbReference>
<dbReference type="CDD" id="cd17546">
    <property type="entry name" value="REC_hyHK_CKI1_RcsC-like"/>
    <property type="match status" value="2"/>
</dbReference>
<name>A0A0F9MBZ5_9ZZZZ</name>
<comment type="catalytic activity">
    <reaction evidence="1">
        <text>ATP + protein L-histidine = ADP + protein N-phospho-L-histidine.</text>
        <dbReference type="EC" id="2.7.13.3"/>
    </reaction>
</comment>
<dbReference type="InterPro" id="IPR001789">
    <property type="entry name" value="Sig_transdc_resp-reg_receiver"/>
</dbReference>
<dbReference type="AlphaFoldDB" id="A0A0F9MBZ5"/>
<dbReference type="Pfam" id="PF00512">
    <property type="entry name" value="HisKA"/>
    <property type="match status" value="1"/>
</dbReference>
<evidence type="ECO:0000256" key="6">
    <source>
        <dbReference type="ARBA" id="ARBA00022692"/>
    </source>
</evidence>
<evidence type="ECO:0000256" key="3">
    <source>
        <dbReference type="ARBA" id="ARBA00012438"/>
    </source>
</evidence>
<feature type="domain" description="Response regulatory" evidence="16">
    <location>
        <begin position="644"/>
        <end position="764"/>
    </location>
</feature>
<dbReference type="InterPro" id="IPR003594">
    <property type="entry name" value="HATPase_dom"/>
</dbReference>
<evidence type="ECO:0000256" key="8">
    <source>
        <dbReference type="ARBA" id="ARBA00022777"/>
    </source>
</evidence>
<dbReference type="SMART" id="SM00388">
    <property type="entry name" value="HisKA"/>
    <property type="match status" value="1"/>
</dbReference>
<evidence type="ECO:0000256" key="9">
    <source>
        <dbReference type="ARBA" id="ARBA00022840"/>
    </source>
</evidence>
<proteinExistence type="predicted"/>
<evidence type="ECO:0000256" key="2">
    <source>
        <dbReference type="ARBA" id="ARBA00004141"/>
    </source>
</evidence>
<evidence type="ECO:0000256" key="1">
    <source>
        <dbReference type="ARBA" id="ARBA00000085"/>
    </source>
</evidence>
<dbReference type="SUPFAM" id="SSF55874">
    <property type="entry name" value="ATPase domain of HSP90 chaperone/DNA topoisomerase II/histidine kinase"/>
    <property type="match status" value="1"/>
</dbReference>
<comment type="caution">
    <text evidence="17">The sequence shown here is derived from an EMBL/GenBank/DDBJ whole genome shotgun (WGS) entry which is preliminary data.</text>
</comment>
<keyword evidence="10 14" id="KW-1133">Transmembrane helix</keyword>
<gene>
    <name evidence="17" type="ORF">LCGC14_1174210</name>
</gene>
<keyword evidence="11" id="KW-0902">Two-component regulatory system</keyword>
<keyword evidence="4" id="KW-0597">Phosphoprotein</keyword>
<dbReference type="SMART" id="SM00448">
    <property type="entry name" value="REC"/>
    <property type="match status" value="2"/>
</dbReference>
<evidence type="ECO:0000256" key="14">
    <source>
        <dbReference type="SAM" id="Phobius"/>
    </source>
</evidence>
<evidence type="ECO:0000256" key="13">
    <source>
        <dbReference type="SAM" id="Coils"/>
    </source>
</evidence>
<keyword evidence="12 14" id="KW-0472">Membrane</keyword>
<keyword evidence="13" id="KW-0175">Coiled coil</keyword>
<dbReference type="InterPro" id="IPR011006">
    <property type="entry name" value="CheY-like_superfamily"/>
</dbReference>
<evidence type="ECO:0000259" key="16">
    <source>
        <dbReference type="PROSITE" id="PS50110"/>
    </source>
</evidence>
<dbReference type="PRINTS" id="PR00344">
    <property type="entry name" value="BCTRLSENSOR"/>
</dbReference>
<dbReference type="GO" id="GO:0005524">
    <property type="term" value="F:ATP binding"/>
    <property type="evidence" value="ECO:0007669"/>
    <property type="project" value="UniProtKB-KW"/>
</dbReference>
<dbReference type="FunFam" id="1.10.287.130:FF:000002">
    <property type="entry name" value="Two-component osmosensing histidine kinase"/>
    <property type="match status" value="1"/>
</dbReference>
<dbReference type="PANTHER" id="PTHR45339">
    <property type="entry name" value="HYBRID SIGNAL TRANSDUCTION HISTIDINE KINASE J"/>
    <property type="match status" value="1"/>
</dbReference>
<dbReference type="InterPro" id="IPR036890">
    <property type="entry name" value="HATPase_C_sf"/>
</dbReference>
<dbReference type="Gene3D" id="1.10.287.130">
    <property type="match status" value="1"/>
</dbReference>
<dbReference type="InterPro" id="IPR036097">
    <property type="entry name" value="HisK_dim/P_sf"/>
</dbReference>
<keyword evidence="9" id="KW-0067">ATP-binding</keyword>
<dbReference type="PANTHER" id="PTHR45339:SF1">
    <property type="entry name" value="HYBRID SIGNAL TRANSDUCTION HISTIDINE KINASE J"/>
    <property type="match status" value="1"/>
</dbReference>
<protein>
    <recommendedName>
        <fullName evidence="3">histidine kinase</fullName>
        <ecNumber evidence="3">2.7.13.3</ecNumber>
    </recommendedName>
</protein>
<dbReference type="GO" id="GO:0000155">
    <property type="term" value="F:phosphorelay sensor kinase activity"/>
    <property type="evidence" value="ECO:0007669"/>
    <property type="project" value="InterPro"/>
</dbReference>
<dbReference type="GO" id="GO:0016020">
    <property type="term" value="C:membrane"/>
    <property type="evidence" value="ECO:0007669"/>
    <property type="project" value="UniProtKB-SubCell"/>
</dbReference>
<evidence type="ECO:0000256" key="4">
    <source>
        <dbReference type="ARBA" id="ARBA00022553"/>
    </source>
</evidence>
<dbReference type="EC" id="2.7.13.3" evidence="3"/>
<dbReference type="InterPro" id="IPR005467">
    <property type="entry name" value="His_kinase_dom"/>
</dbReference>
<evidence type="ECO:0000259" key="15">
    <source>
        <dbReference type="PROSITE" id="PS50109"/>
    </source>
</evidence>
<feature type="transmembrane region" description="Helical" evidence="14">
    <location>
        <begin position="193"/>
        <end position="211"/>
    </location>
</feature>
<evidence type="ECO:0000313" key="17">
    <source>
        <dbReference type="EMBL" id="KKM96826.1"/>
    </source>
</evidence>
<organism evidence="17">
    <name type="scientific">marine sediment metagenome</name>
    <dbReference type="NCBI Taxonomy" id="412755"/>
    <lineage>
        <taxon>unclassified sequences</taxon>
        <taxon>metagenomes</taxon>
        <taxon>ecological metagenomes</taxon>
    </lineage>
</organism>
<dbReference type="Pfam" id="PF02518">
    <property type="entry name" value="HATPase_c"/>
    <property type="match status" value="1"/>
</dbReference>
<dbReference type="InterPro" id="IPR029095">
    <property type="entry name" value="NarX-like_N"/>
</dbReference>
<dbReference type="CDD" id="cd00082">
    <property type="entry name" value="HisKA"/>
    <property type="match status" value="1"/>
</dbReference>
<dbReference type="SUPFAM" id="SSF52172">
    <property type="entry name" value="CheY-like"/>
    <property type="match status" value="2"/>
</dbReference>